<evidence type="ECO:0000256" key="1">
    <source>
        <dbReference type="SAM" id="MobiDB-lite"/>
    </source>
</evidence>
<protein>
    <submittedName>
        <fullName evidence="2">Uncharacterized protein</fullName>
    </submittedName>
</protein>
<comment type="caution">
    <text evidence="2">The sequence shown here is derived from an EMBL/GenBank/DDBJ whole genome shotgun (WGS) entry which is preliminary data.</text>
</comment>
<evidence type="ECO:0000313" key="3">
    <source>
        <dbReference type="Proteomes" id="UP000298225"/>
    </source>
</evidence>
<name>A0A4Y9L273_9BRAD</name>
<evidence type="ECO:0000313" key="2">
    <source>
        <dbReference type="EMBL" id="TFV36787.1"/>
    </source>
</evidence>
<dbReference type="AlphaFoldDB" id="A0A4Y9L273"/>
<feature type="compositionally biased region" description="Low complexity" evidence="1">
    <location>
        <begin position="95"/>
        <end position="104"/>
    </location>
</feature>
<dbReference type="RefSeq" id="WP_126259044.1">
    <property type="nucleotide sequence ID" value="NZ_SPQU01000010.1"/>
</dbReference>
<feature type="region of interest" description="Disordered" evidence="1">
    <location>
        <begin position="93"/>
        <end position="242"/>
    </location>
</feature>
<feature type="compositionally biased region" description="Polar residues" evidence="1">
    <location>
        <begin position="191"/>
        <end position="200"/>
    </location>
</feature>
<proteinExistence type="predicted"/>
<dbReference type="Proteomes" id="UP000298225">
    <property type="component" value="Unassembled WGS sequence"/>
</dbReference>
<dbReference type="OrthoDB" id="8018783at2"/>
<gene>
    <name evidence="2" type="ORF">E4K66_22550</name>
</gene>
<reference evidence="2 3" key="1">
    <citation type="submission" date="2019-03" db="EMBL/GenBank/DDBJ databases">
        <title>Bradyrhizobium strains diversity isolated from Chamaecrista fasciculata.</title>
        <authorList>
            <person name="Urquiaga M.C.O."/>
            <person name="Hungria M."/>
            <person name="Delamuta J.R.M."/>
        </authorList>
    </citation>
    <scope>NUCLEOTIDE SEQUENCE [LARGE SCALE GENOMIC DNA]</scope>
    <source>
        <strain evidence="2 3">CNPSo 3424</strain>
    </source>
</reference>
<dbReference type="EMBL" id="SPQU01000010">
    <property type="protein sequence ID" value="TFV36787.1"/>
    <property type="molecule type" value="Genomic_DNA"/>
</dbReference>
<feature type="compositionally biased region" description="Basic and acidic residues" evidence="1">
    <location>
        <begin position="226"/>
        <end position="242"/>
    </location>
</feature>
<organism evidence="2 3">
    <name type="scientific">Bradyrhizobium frederickii</name>
    <dbReference type="NCBI Taxonomy" id="2560054"/>
    <lineage>
        <taxon>Bacteria</taxon>
        <taxon>Pseudomonadati</taxon>
        <taxon>Pseudomonadota</taxon>
        <taxon>Alphaproteobacteria</taxon>
        <taxon>Hyphomicrobiales</taxon>
        <taxon>Nitrobacteraceae</taxon>
        <taxon>Bradyrhizobium</taxon>
    </lineage>
</organism>
<feature type="compositionally biased region" description="Basic and acidic residues" evidence="1">
    <location>
        <begin position="106"/>
        <end position="130"/>
    </location>
</feature>
<accession>A0A4Y9L273</accession>
<feature type="compositionally biased region" description="Polar residues" evidence="1">
    <location>
        <begin position="161"/>
        <end position="172"/>
    </location>
</feature>
<sequence>MRSSKTSGSMVRDPRWGFWRALKLSAVALGIGLVMSTGAARAGDDEDDDMTFEEKLIDNLMSGLGAKSMSKPGIEYRERSPLVVPPKLDLPPPAATEAAVAPNWPKDPDEKRRKDAIAARKKGGDNKATEYWKNARPLSPAEINAHKTAAAEKSGNDPVQPGSNTANPTLSPAQLGYTGGLWNLFKGNGPESKQFTSEPPRQSLVEPPPGYQTPSPNYAYGSGPDNSKRTYFDVRSGKEKEQ</sequence>
<keyword evidence="3" id="KW-1185">Reference proteome</keyword>